<proteinExistence type="predicted"/>
<evidence type="ECO:0000313" key="6">
    <source>
        <dbReference type="Proteomes" id="UP000244309"/>
    </source>
</evidence>
<dbReference type="PROSITE" id="PS50196">
    <property type="entry name" value="RANBD1"/>
    <property type="match status" value="1"/>
</dbReference>
<reference evidence="5 6" key="1">
    <citation type="submission" date="2017-12" db="EMBL/GenBank/DDBJ databases">
        <title>Genome Sequence of a Multidrug-Resistant Candida haemulonii Isolate from a Patient with Chronic Leg Ulcers in Israel.</title>
        <authorList>
            <person name="Chow N.A."/>
            <person name="Gade L."/>
            <person name="Batra D."/>
            <person name="Rowe L.A."/>
            <person name="Ben-Ami R."/>
            <person name="Loparev V.N."/>
            <person name="Litvintseva A.P."/>
        </authorList>
    </citation>
    <scope>NUCLEOTIDE SEQUENCE [LARGE SCALE GENOMIC DNA]</scope>
    <source>
        <strain evidence="5 6">B11899</strain>
    </source>
</reference>
<evidence type="ECO:0000256" key="1">
    <source>
        <dbReference type="ARBA" id="ARBA00004123"/>
    </source>
</evidence>
<feature type="compositionally biased region" description="Basic and acidic residues" evidence="3">
    <location>
        <begin position="207"/>
        <end position="216"/>
    </location>
</feature>
<dbReference type="SUPFAM" id="SSF50729">
    <property type="entry name" value="PH domain-like"/>
    <property type="match status" value="1"/>
</dbReference>
<name>A0A2V1AM27_9ASCO</name>
<dbReference type="InterPro" id="IPR000156">
    <property type="entry name" value="Ran_bind_dom"/>
</dbReference>
<dbReference type="GO" id="GO:0006607">
    <property type="term" value="P:NLS-bearing protein import into nucleus"/>
    <property type="evidence" value="ECO:0007669"/>
    <property type="project" value="TreeGrafter"/>
</dbReference>
<feature type="compositionally biased region" description="Basic and acidic residues" evidence="3">
    <location>
        <begin position="44"/>
        <end position="68"/>
    </location>
</feature>
<evidence type="ECO:0000256" key="2">
    <source>
        <dbReference type="ARBA" id="ARBA00023242"/>
    </source>
</evidence>
<dbReference type="PANTHER" id="PTHR23138:SF142">
    <property type="entry name" value="RAN-BINDING PROTEIN 3B-RELATED"/>
    <property type="match status" value="1"/>
</dbReference>
<dbReference type="Proteomes" id="UP000244309">
    <property type="component" value="Unassembled WGS sequence"/>
</dbReference>
<dbReference type="GO" id="GO:0005634">
    <property type="term" value="C:nucleus"/>
    <property type="evidence" value="ECO:0007669"/>
    <property type="project" value="UniProtKB-SubCell"/>
</dbReference>
<feature type="compositionally biased region" description="Low complexity" evidence="3">
    <location>
        <begin position="148"/>
        <end position="167"/>
    </location>
</feature>
<comment type="caution">
    <text evidence="5">The sequence shown here is derived from an EMBL/GenBank/DDBJ whole genome shotgun (WGS) entry which is preliminary data.</text>
</comment>
<dbReference type="STRING" id="45357.A0A2V1AM27"/>
<keyword evidence="2" id="KW-0539">Nucleus</keyword>
<gene>
    <name evidence="5" type="ORF">CXQ85_003186</name>
</gene>
<evidence type="ECO:0000313" key="5">
    <source>
        <dbReference type="EMBL" id="PVH19347.1"/>
    </source>
</evidence>
<protein>
    <recommendedName>
        <fullName evidence="4">RanBD1 domain-containing protein</fullName>
    </recommendedName>
</protein>
<accession>A0A2V1AM27</accession>
<keyword evidence="6" id="KW-1185">Reference proteome</keyword>
<sequence>MTEETLKRKLDTEPEAEVKKTKTDVDAETPVNEEKSNANASAETKADSNESIKSTDQKEEAEKEKPEEDKENDEEKNEDNGNDKEDADKDEKKTDSPAPKESEKVTSTEGEATPKDSTPVFGSKSSFGNAFKKSAEKPDIFASSSNDSTATPFGSTGSSFGSKSKFGNAFQQTLSKPSFLDSPEPKEASEDSVDDSKPKSSQQYKQVDLEEKKVTTGEENEESVFSATVKVFELDLSNIKEGWKERGVGPLHLNRSLSDPKEVRIVMRSQGLLRVVLNYKITPETELLKGLEASLSPGKFLRLNSVTDGRVVQYLIKFGNETIREGLVSKVTELQKHIAKD</sequence>
<dbReference type="AlphaFoldDB" id="A0A2V1AM27"/>
<comment type="subcellular location">
    <subcellularLocation>
        <location evidence="1">Nucleus</location>
    </subcellularLocation>
</comment>
<feature type="domain" description="RanBD1" evidence="4">
    <location>
        <begin position="207"/>
        <end position="340"/>
    </location>
</feature>
<organism evidence="5 6">
    <name type="scientific">Candidozyma haemuli</name>
    <dbReference type="NCBI Taxonomy" id="45357"/>
    <lineage>
        <taxon>Eukaryota</taxon>
        <taxon>Fungi</taxon>
        <taxon>Dikarya</taxon>
        <taxon>Ascomycota</taxon>
        <taxon>Saccharomycotina</taxon>
        <taxon>Pichiomycetes</taxon>
        <taxon>Metschnikowiaceae</taxon>
        <taxon>Candidozyma</taxon>
    </lineage>
</organism>
<dbReference type="SMART" id="SM00160">
    <property type="entry name" value="RanBD"/>
    <property type="match status" value="1"/>
</dbReference>
<dbReference type="Gene3D" id="2.30.29.30">
    <property type="entry name" value="Pleckstrin-homology domain (PH domain)/Phosphotyrosine-binding domain (PTB)"/>
    <property type="match status" value="1"/>
</dbReference>
<dbReference type="OrthoDB" id="411251at2759"/>
<dbReference type="RefSeq" id="XP_025340287.1">
    <property type="nucleotide sequence ID" value="XM_025486839.1"/>
</dbReference>
<feature type="compositionally biased region" description="Basic and acidic residues" evidence="3">
    <location>
        <begin position="78"/>
        <end position="106"/>
    </location>
</feature>
<dbReference type="PANTHER" id="PTHR23138">
    <property type="entry name" value="RAN BINDING PROTEIN"/>
    <property type="match status" value="1"/>
</dbReference>
<dbReference type="Pfam" id="PF00638">
    <property type="entry name" value="Ran_BP1"/>
    <property type="match status" value="1"/>
</dbReference>
<dbReference type="VEuPathDB" id="FungiDB:CXQ85_003186"/>
<feature type="region of interest" description="Disordered" evidence="3">
    <location>
        <begin position="1"/>
        <end position="219"/>
    </location>
</feature>
<dbReference type="GeneID" id="37008517"/>
<dbReference type="InterPro" id="IPR045255">
    <property type="entry name" value="RanBP1-like"/>
</dbReference>
<evidence type="ECO:0000256" key="3">
    <source>
        <dbReference type="SAM" id="MobiDB-lite"/>
    </source>
</evidence>
<feature type="compositionally biased region" description="Basic and acidic residues" evidence="3">
    <location>
        <begin position="1"/>
        <end position="25"/>
    </location>
</feature>
<feature type="compositionally biased region" description="Basic and acidic residues" evidence="3">
    <location>
        <begin position="183"/>
        <end position="198"/>
    </location>
</feature>
<dbReference type="EMBL" id="PKFO01000002">
    <property type="protein sequence ID" value="PVH19347.1"/>
    <property type="molecule type" value="Genomic_DNA"/>
</dbReference>
<dbReference type="InterPro" id="IPR011993">
    <property type="entry name" value="PH-like_dom_sf"/>
</dbReference>
<evidence type="ECO:0000259" key="4">
    <source>
        <dbReference type="PROSITE" id="PS50196"/>
    </source>
</evidence>